<evidence type="ECO:0000259" key="8">
    <source>
        <dbReference type="SMART" id="SM00864"/>
    </source>
</evidence>
<feature type="binding site" evidence="4">
    <location>
        <begin position="114"/>
        <end position="116"/>
    </location>
    <ligand>
        <name>GTP</name>
        <dbReference type="ChEBI" id="CHEBI:37565"/>
    </ligand>
</feature>
<keyword evidence="4 6" id="KW-0132">Cell division</keyword>
<evidence type="ECO:0000313" key="10">
    <source>
        <dbReference type="EMBL" id="AXI01606.1"/>
    </source>
</evidence>
<dbReference type="GO" id="GO:0051258">
    <property type="term" value="P:protein polymerization"/>
    <property type="evidence" value="ECO:0007669"/>
    <property type="project" value="UniProtKB-UniRule"/>
</dbReference>
<dbReference type="InterPro" id="IPR018316">
    <property type="entry name" value="Tubulin/FtsZ_2-layer-sand-dom"/>
</dbReference>
<dbReference type="Gene3D" id="3.30.1330.20">
    <property type="entry name" value="Tubulin/FtsZ, C-terminal domain"/>
    <property type="match status" value="1"/>
</dbReference>
<feature type="compositionally biased region" description="Low complexity" evidence="7">
    <location>
        <begin position="358"/>
        <end position="375"/>
    </location>
</feature>
<dbReference type="InterPro" id="IPR037103">
    <property type="entry name" value="Tubulin/FtsZ-like_C"/>
</dbReference>
<dbReference type="OrthoDB" id="9813375at2"/>
<dbReference type="AlphaFoldDB" id="A0A345P2U7"/>
<feature type="binding site" evidence="4">
    <location>
        <begin position="27"/>
        <end position="31"/>
    </location>
    <ligand>
        <name>GTP</name>
        <dbReference type="ChEBI" id="CHEBI:37565"/>
    </ligand>
</feature>
<reference evidence="10 11" key="1">
    <citation type="submission" date="2018-07" db="EMBL/GenBank/DDBJ databases">
        <title>Genome sequencing of Moraxellaceae gen. HYN0046.</title>
        <authorList>
            <person name="Kim M."/>
            <person name="Yi H."/>
        </authorList>
    </citation>
    <scope>NUCLEOTIDE SEQUENCE [LARGE SCALE GENOMIC DNA]</scope>
    <source>
        <strain evidence="10 11">HYN0046</strain>
    </source>
</reference>
<dbReference type="InterPro" id="IPR045061">
    <property type="entry name" value="FtsZ/CetZ"/>
</dbReference>
<dbReference type="PROSITE" id="PS01134">
    <property type="entry name" value="FTSZ_1"/>
    <property type="match status" value="1"/>
</dbReference>
<evidence type="ECO:0000256" key="2">
    <source>
        <dbReference type="ARBA" id="ARBA00022741"/>
    </source>
</evidence>
<dbReference type="PANTHER" id="PTHR30314:SF3">
    <property type="entry name" value="MITOCHONDRIAL DIVISION PROTEIN FSZA"/>
    <property type="match status" value="1"/>
</dbReference>
<dbReference type="SUPFAM" id="SSF52490">
    <property type="entry name" value="Tubulin nucleotide-binding domain-like"/>
    <property type="match status" value="1"/>
</dbReference>
<keyword evidence="11" id="KW-1185">Reference proteome</keyword>
<sequence length="388" mass="41124">MSAYTLVQDETSDNNGLARFTAIGIGGGGGNSIEHMVRSGIKGVAFACANTDRQALDRMSAPNRIQLGLQTSRGLGAGADPQVGRLAAQEEHERIRETLQGSDMVFITAGMGGGTGTGAAPVVAEIAKEMGILTVAVVTTPFQFEGKRRLASAQQGIEDLSQYVDSLITIPNDKLMSVYRNLSVVDAFKRADDVVLNAVRGISDLIINPGMINIDFADIRAAMTARGHAMMGIGTAKGDDRARIATEMAIRSPLLDNVLLEGAQGLLVNITAADVKLDEFQTVGEVIAQIADEDANIFVGMVVDPDAGEELRITVIATGLSRDDRTAPRRPVPTRKDQVSLPLDDADAPAIDRRHAGLSEPLSAATEAAPTAASPIRIQDFLKNQQKR</sequence>
<dbReference type="Proteomes" id="UP000253940">
    <property type="component" value="Chromosome"/>
</dbReference>
<accession>A0A345P2U7</accession>
<dbReference type="GO" id="GO:0005737">
    <property type="term" value="C:cytoplasm"/>
    <property type="evidence" value="ECO:0007669"/>
    <property type="project" value="UniProtKB-SubCell"/>
</dbReference>
<evidence type="ECO:0000259" key="9">
    <source>
        <dbReference type="SMART" id="SM00865"/>
    </source>
</evidence>
<keyword evidence="4 6" id="KW-0131">Cell cycle</keyword>
<name>A0A345P2U7_9GAMM</name>
<dbReference type="InterPro" id="IPR036525">
    <property type="entry name" value="Tubulin/FtsZ_GTPase_sf"/>
</dbReference>
<dbReference type="RefSeq" id="WP_114897716.1">
    <property type="nucleotide sequence ID" value="NZ_CP031222.1"/>
</dbReference>
<feature type="domain" description="Tubulin/FtsZ 2-layer sandwich" evidence="9">
    <location>
        <begin position="212"/>
        <end position="329"/>
    </location>
</feature>
<dbReference type="InterPro" id="IPR020805">
    <property type="entry name" value="Cell_div_FtsZ_CS"/>
</dbReference>
<organism evidence="10 11">
    <name type="scientific">Aquirhabdus parva</name>
    <dbReference type="NCBI Taxonomy" id="2283318"/>
    <lineage>
        <taxon>Bacteria</taxon>
        <taxon>Pseudomonadati</taxon>
        <taxon>Pseudomonadota</taxon>
        <taxon>Gammaproteobacteria</taxon>
        <taxon>Moraxellales</taxon>
        <taxon>Moraxellaceae</taxon>
        <taxon>Aquirhabdus</taxon>
    </lineage>
</organism>
<proteinExistence type="inferred from homology"/>
<feature type="binding site" evidence="4">
    <location>
        <position position="149"/>
    </location>
    <ligand>
        <name>GTP</name>
        <dbReference type="ChEBI" id="CHEBI:37565"/>
    </ligand>
</feature>
<evidence type="ECO:0000256" key="4">
    <source>
        <dbReference type="HAMAP-Rule" id="MF_00909"/>
    </source>
</evidence>
<dbReference type="GO" id="GO:0003924">
    <property type="term" value="F:GTPase activity"/>
    <property type="evidence" value="ECO:0007669"/>
    <property type="project" value="UniProtKB-UniRule"/>
</dbReference>
<dbReference type="GO" id="GO:0000917">
    <property type="term" value="P:division septum assembly"/>
    <property type="evidence" value="ECO:0007669"/>
    <property type="project" value="UniProtKB-KW"/>
</dbReference>
<keyword evidence="3 4" id="KW-0342">GTP-binding</keyword>
<keyword evidence="4 6" id="KW-0717">Septation</keyword>
<dbReference type="InterPro" id="IPR003008">
    <property type="entry name" value="Tubulin_FtsZ_GTPase"/>
</dbReference>
<feature type="binding site" evidence="4">
    <location>
        <position position="192"/>
    </location>
    <ligand>
        <name>GTP</name>
        <dbReference type="ChEBI" id="CHEBI:37565"/>
    </ligand>
</feature>
<feature type="domain" description="Tubulin/FtsZ GTPase" evidence="8">
    <location>
        <begin position="19"/>
        <end position="210"/>
    </location>
</feature>
<dbReference type="GO" id="GO:0032153">
    <property type="term" value="C:cell division site"/>
    <property type="evidence" value="ECO:0007669"/>
    <property type="project" value="UniProtKB-UniRule"/>
</dbReference>
<dbReference type="CDD" id="cd02201">
    <property type="entry name" value="FtsZ_type1"/>
    <property type="match status" value="1"/>
</dbReference>
<dbReference type="FunFam" id="3.40.50.1440:FF:000001">
    <property type="entry name" value="Cell division protein FtsZ"/>
    <property type="match status" value="1"/>
</dbReference>
<dbReference type="InterPro" id="IPR024757">
    <property type="entry name" value="FtsZ_C"/>
</dbReference>
<keyword evidence="4" id="KW-0963">Cytoplasm</keyword>
<dbReference type="PROSITE" id="PS01135">
    <property type="entry name" value="FTSZ_2"/>
    <property type="match status" value="1"/>
</dbReference>
<dbReference type="PANTHER" id="PTHR30314">
    <property type="entry name" value="CELL DIVISION PROTEIN FTSZ-RELATED"/>
    <property type="match status" value="1"/>
</dbReference>
<gene>
    <name evidence="4" type="primary">ftsZ</name>
    <name evidence="10" type="ORF">HYN46_01045</name>
</gene>
<feature type="binding site" evidence="4">
    <location>
        <position position="145"/>
    </location>
    <ligand>
        <name>GTP</name>
        <dbReference type="ChEBI" id="CHEBI:37565"/>
    </ligand>
</feature>
<dbReference type="KEGG" id="mbah:HYN46_01045"/>
<dbReference type="Pfam" id="PF00091">
    <property type="entry name" value="Tubulin"/>
    <property type="match status" value="1"/>
</dbReference>
<dbReference type="EMBL" id="CP031222">
    <property type="protein sequence ID" value="AXI01606.1"/>
    <property type="molecule type" value="Genomic_DNA"/>
</dbReference>
<evidence type="ECO:0000313" key="11">
    <source>
        <dbReference type="Proteomes" id="UP000253940"/>
    </source>
</evidence>
<dbReference type="Gene3D" id="3.40.50.1440">
    <property type="entry name" value="Tubulin/FtsZ, GTPase domain"/>
    <property type="match status" value="1"/>
</dbReference>
<comment type="subunit">
    <text evidence="4">Homodimer. Polymerizes to form a dynamic ring structure in a strictly GTP-dependent manner. Interacts directly with several other division proteins.</text>
</comment>
<evidence type="ECO:0000256" key="3">
    <source>
        <dbReference type="ARBA" id="ARBA00023134"/>
    </source>
</evidence>
<keyword evidence="2 4" id="KW-0547">Nucleotide-binding</keyword>
<dbReference type="PRINTS" id="PR00423">
    <property type="entry name" value="CELLDVISFTSZ"/>
</dbReference>
<evidence type="ECO:0000256" key="5">
    <source>
        <dbReference type="NCBIfam" id="TIGR00065"/>
    </source>
</evidence>
<evidence type="ECO:0000256" key="7">
    <source>
        <dbReference type="SAM" id="MobiDB-lite"/>
    </source>
</evidence>
<dbReference type="SMART" id="SM00864">
    <property type="entry name" value="Tubulin"/>
    <property type="match status" value="1"/>
</dbReference>
<comment type="function">
    <text evidence="4 6">Essential cell division protein that forms a contractile ring structure (Z ring) at the future cell division site. The regulation of the ring assembly controls the timing and the location of cell division. One of the functions of the FtsZ ring is to recruit other cell division proteins to the septum to produce a new cell wall between the dividing cells. Binds GTP and shows GTPase activity.</text>
</comment>
<dbReference type="NCBIfam" id="TIGR00065">
    <property type="entry name" value="ftsZ"/>
    <property type="match status" value="1"/>
</dbReference>
<comment type="subcellular location">
    <subcellularLocation>
        <location evidence="4">Cytoplasm</location>
    </subcellularLocation>
    <text evidence="4">Assembles at midcell at the inner surface of the cytoplasmic membrane.</text>
</comment>
<dbReference type="InterPro" id="IPR000158">
    <property type="entry name" value="Cell_div_FtsZ"/>
</dbReference>
<dbReference type="HAMAP" id="MF_00909">
    <property type="entry name" value="FtsZ"/>
    <property type="match status" value="1"/>
</dbReference>
<dbReference type="GO" id="GO:0005525">
    <property type="term" value="F:GTP binding"/>
    <property type="evidence" value="ECO:0007669"/>
    <property type="project" value="UniProtKB-UniRule"/>
</dbReference>
<evidence type="ECO:0000256" key="1">
    <source>
        <dbReference type="ARBA" id="ARBA00009690"/>
    </source>
</evidence>
<evidence type="ECO:0000256" key="6">
    <source>
        <dbReference type="RuleBase" id="RU000631"/>
    </source>
</evidence>
<dbReference type="SUPFAM" id="SSF55307">
    <property type="entry name" value="Tubulin C-terminal domain-like"/>
    <property type="match status" value="1"/>
</dbReference>
<dbReference type="Pfam" id="PF12327">
    <property type="entry name" value="FtsZ_C"/>
    <property type="match status" value="1"/>
</dbReference>
<protein>
    <recommendedName>
        <fullName evidence="4 5">Cell division protein FtsZ</fullName>
    </recommendedName>
</protein>
<dbReference type="SMART" id="SM00865">
    <property type="entry name" value="Tubulin_C"/>
    <property type="match status" value="1"/>
</dbReference>
<dbReference type="GO" id="GO:0043093">
    <property type="term" value="P:FtsZ-dependent cytokinesis"/>
    <property type="evidence" value="ECO:0007669"/>
    <property type="project" value="UniProtKB-UniRule"/>
</dbReference>
<feature type="region of interest" description="Disordered" evidence="7">
    <location>
        <begin position="322"/>
        <end position="388"/>
    </location>
</feature>
<comment type="similarity">
    <text evidence="1 4 6">Belongs to the FtsZ family.</text>
</comment>
<dbReference type="InterPro" id="IPR008280">
    <property type="entry name" value="Tub_FtsZ_C"/>
</dbReference>